<name>A0ABW7TE06_9NOCA</name>
<protein>
    <submittedName>
        <fullName evidence="1">Uncharacterized protein</fullName>
    </submittedName>
</protein>
<comment type="caution">
    <text evidence="1">The sequence shown here is derived from an EMBL/GenBank/DDBJ whole genome shotgun (WGS) entry which is preliminary data.</text>
</comment>
<evidence type="ECO:0000313" key="1">
    <source>
        <dbReference type="EMBL" id="MFI1459252.1"/>
    </source>
</evidence>
<organism evidence="1 2">
    <name type="scientific">Nocardia carnea</name>
    <dbReference type="NCBI Taxonomy" id="37328"/>
    <lineage>
        <taxon>Bacteria</taxon>
        <taxon>Bacillati</taxon>
        <taxon>Actinomycetota</taxon>
        <taxon>Actinomycetes</taxon>
        <taxon>Mycobacteriales</taxon>
        <taxon>Nocardiaceae</taxon>
        <taxon>Nocardia</taxon>
    </lineage>
</organism>
<proteinExistence type="predicted"/>
<dbReference type="RefSeq" id="WP_156052179.1">
    <property type="nucleotide sequence ID" value="NZ_JBIRUQ010000001.1"/>
</dbReference>
<reference evidence="1 2" key="1">
    <citation type="submission" date="2024-10" db="EMBL/GenBank/DDBJ databases">
        <title>The Natural Products Discovery Center: Release of the First 8490 Sequenced Strains for Exploring Actinobacteria Biosynthetic Diversity.</title>
        <authorList>
            <person name="Kalkreuter E."/>
            <person name="Kautsar S.A."/>
            <person name="Yang D."/>
            <person name="Bader C.D."/>
            <person name="Teijaro C.N."/>
            <person name="Fluegel L."/>
            <person name="Davis C.M."/>
            <person name="Simpson J.R."/>
            <person name="Lauterbach L."/>
            <person name="Steele A.D."/>
            <person name="Gui C."/>
            <person name="Meng S."/>
            <person name="Li G."/>
            <person name="Viehrig K."/>
            <person name="Ye F."/>
            <person name="Su P."/>
            <person name="Kiefer A.F."/>
            <person name="Nichols A."/>
            <person name="Cepeda A.J."/>
            <person name="Yan W."/>
            <person name="Fan B."/>
            <person name="Jiang Y."/>
            <person name="Adhikari A."/>
            <person name="Zheng C.-J."/>
            <person name="Schuster L."/>
            <person name="Cowan T.M."/>
            <person name="Smanski M.J."/>
            <person name="Chevrette M.G."/>
            <person name="De Carvalho L.P.S."/>
            <person name="Shen B."/>
        </authorList>
    </citation>
    <scope>NUCLEOTIDE SEQUENCE [LARGE SCALE GENOMIC DNA]</scope>
    <source>
        <strain evidence="1 2">NPDC020568</strain>
    </source>
</reference>
<dbReference type="Proteomes" id="UP001611263">
    <property type="component" value="Unassembled WGS sequence"/>
</dbReference>
<sequence length="174" mass="19383">MSNRTVTSLDFEIYLLTGMKCEHLVRAKMAEIGLTASRAGAIRESVSPLMKLDAGQFARIRQILTPTDDRVVSAEISHRLQLWPDFDFVIAPGRMGFLGKARFERNPGTAGPRVESPDDLEPWNLTISELSFVFGPLSDGDHWPPYEEYLFRDSTGNGHGAGFSWGLLQEVEAL</sequence>
<evidence type="ECO:0000313" key="2">
    <source>
        <dbReference type="Proteomes" id="UP001611263"/>
    </source>
</evidence>
<accession>A0ABW7TE06</accession>
<dbReference type="GeneID" id="93509567"/>
<gene>
    <name evidence="1" type="ORF">ACH4WX_00870</name>
</gene>
<keyword evidence="2" id="KW-1185">Reference proteome</keyword>
<dbReference type="EMBL" id="JBIRUQ010000001">
    <property type="protein sequence ID" value="MFI1459252.1"/>
    <property type="molecule type" value="Genomic_DNA"/>
</dbReference>